<accession>A0AA41N9T9</accession>
<evidence type="ECO:0000313" key="3">
    <source>
        <dbReference type="Proteomes" id="UP001166674"/>
    </source>
</evidence>
<gene>
    <name evidence="2" type="ORF">SUZIE_185885</name>
</gene>
<feature type="compositionally biased region" description="Low complexity" evidence="1">
    <location>
        <begin position="126"/>
        <end position="144"/>
    </location>
</feature>
<dbReference type="PANTHER" id="PTHR46963">
    <property type="entry name" value="SIMILAR TO RIKEN CDNA E130308A19"/>
    <property type="match status" value="1"/>
</dbReference>
<proteinExistence type="predicted"/>
<evidence type="ECO:0000256" key="1">
    <source>
        <dbReference type="SAM" id="MobiDB-lite"/>
    </source>
</evidence>
<organism evidence="2 3">
    <name type="scientific">Sciurus carolinensis</name>
    <name type="common">Eastern gray squirrel</name>
    <dbReference type="NCBI Taxonomy" id="30640"/>
    <lineage>
        <taxon>Eukaryota</taxon>
        <taxon>Metazoa</taxon>
        <taxon>Chordata</taxon>
        <taxon>Craniata</taxon>
        <taxon>Vertebrata</taxon>
        <taxon>Euteleostomi</taxon>
        <taxon>Mammalia</taxon>
        <taxon>Eutheria</taxon>
        <taxon>Euarchontoglires</taxon>
        <taxon>Glires</taxon>
        <taxon>Rodentia</taxon>
        <taxon>Sciuromorpha</taxon>
        <taxon>Sciuridae</taxon>
        <taxon>Sciurinae</taxon>
        <taxon>Sciurini</taxon>
        <taxon>Sciurus</taxon>
    </lineage>
</organism>
<dbReference type="Proteomes" id="UP001166674">
    <property type="component" value="Unassembled WGS sequence"/>
</dbReference>
<dbReference type="AlphaFoldDB" id="A0AA41N9T9"/>
<keyword evidence="3" id="KW-1185">Reference proteome</keyword>
<reference evidence="2" key="1">
    <citation type="submission" date="2020-03" db="EMBL/GenBank/DDBJ databases">
        <title>Studies in the Genomics of Life Span.</title>
        <authorList>
            <person name="Glass D."/>
        </authorList>
    </citation>
    <scope>NUCLEOTIDE SEQUENCE</scope>
    <source>
        <strain evidence="2">SUZIE</strain>
        <tissue evidence="2">Muscle</tissue>
    </source>
</reference>
<dbReference type="EMBL" id="JAATJV010404299">
    <property type="protein sequence ID" value="MBZ3886017.1"/>
    <property type="molecule type" value="Genomic_DNA"/>
</dbReference>
<feature type="region of interest" description="Disordered" evidence="1">
    <location>
        <begin position="125"/>
        <end position="144"/>
    </location>
</feature>
<dbReference type="PANTHER" id="PTHR46963:SF1">
    <property type="entry name" value="SIMILAR TO RIKEN CDNA E130308A19"/>
    <property type="match status" value="1"/>
</dbReference>
<name>A0AA41N9T9_SCICA</name>
<sequence>MAKPKPQTHAGPSCVGSAKLISHVTSAINTELDPQGIAVSPTVISRPVLPKTARISLTSPNKGSTRTHGTKQHVAMQMPVSTSHPNKQLSIPLSALQLPGHDEQVASEEFLSHLPSQVSSCEVALSPSVNPEPEVSSSQEQPPVATTITTEAPTQCIPDQDERAAELSREQNEKTIQSTQTVLHNFHEFLISKYPSEIRDLCHPLQGVGCLPCLFL</sequence>
<evidence type="ECO:0000313" key="2">
    <source>
        <dbReference type="EMBL" id="MBZ3886017.1"/>
    </source>
</evidence>
<dbReference type="InterPro" id="IPR042838">
    <property type="entry name" value="KIAA1958"/>
</dbReference>
<comment type="caution">
    <text evidence="2">The sequence shown here is derived from an EMBL/GenBank/DDBJ whole genome shotgun (WGS) entry which is preliminary data.</text>
</comment>
<protein>
    <submittedName>
        <fullName evidence="2">Uncharacterized protein</fullName>
    </submittedName>
</protein>